<reference evidence="4 5" key="1">
    <citation type="submission" date="2014-09" db="EMBL/GenBank/DDBJ databases">
        <authorList>
            <person name="Ellenberger Sabrina"/>
        </authorList>
    </citation>
    <scope>NUCLEOTIDE SEQUENCE [LARGE SCALE GENOMIC DNA]</scope>
    <source>
        <strain evidence="4 5">CBS 412.66</strain>
    </source>
</reference>
<dbReference type="PROSITE" id="PS50077">
    <property type="entry name" value="HEAT_REPEAT"/>
    <property type="match status" value="3"/>
</dbReference>
<evidence type="ECO:0000256" key="2">
    <source>
        <dbReference type="PROSITE-ProRule" id="PRU00103"/>
    </source>
</evidence>
<feature type="compositionally biased region" description="Basic and acidic residues" evidence="3">
    <location>
        <begin position="1028"/>
        <end position="1052"/>
    </location>
</feature>
<keyword evidence="1" id="KW-0677">Repeat</keyword>
<feature type="repeat" description="HEAT" evidence="2">
    <location>
        <begin position="421"/>
        <end position="459"/>
    </location>
</feature>
<evidence type="ECO:0000256" key="1">
    <source>
        <dbReference type="ARBA" id="ARBA00022737"/>
    </source>
</evidence>
<proteinExistence type="predicted"/>
<organism evidence="4 5">
    <name type="scientific">Parasitella parasitica</name>
    <dbReference type="NCBI Taxonomy" id="35722"/>
    <lineage>
        <taxon>Eukaryota</taxon>
        <taxon>Fungi</taxon>
        <taxon>Fungi incertae sedis</taxon>
        <taxon>Mucoromycota</taxon>
        <taxon>Mucoromycotina</taxon>
        <taxon>Mucoromycetes</taxon>
        <taxon>Mucorales</taxon>
        <taxon>Mucorineae</taxon>
        <taxon>Mucoraceae</taxon>
        <taxon>Parasitella</taxon>
    </lineage>
</organism>
<dbReference type="EMBL" id="LN731111">
    <property type="protein sequence ID" value="CEP14282.1"/>
    <property type="molecule type" value="Genomic_DNA"/>
</dbReference>
<dbReference type="OrthoDB" id="340346at2759"/>
<evidence type="ECO:0000313" key="4">
    <source>
        <dbReference type="EMBL" id="CEP14282.1"/>
    </source>
</evidence>
<dbReference type="Proteomes" id="UP000054107">
    <property type="component" value="Unassembled WGS sequence"/>
</dbReference>
<feature type="region of interest" description="Disordered" evidence="3">
    <location>
        <begin position="1025"/>
        <end position="1052"/>
    </location>
</feature>
<dbReference type="SUPFAM" id="SSF48371">
    <property type="entry name" value="ARM repeat"/>
    <property type="match status" value="1"/>
</dbReference>
<dbReference type="InterPro" id="IPR016024">
    <property type="entry name" value="ARM-type_fold"/>
</dbReference>
<evidence type="ECO:0000313" key="5">
    <source>
        <dbReference type="Proteomes" id="UP000054107"/>
    </source>
</evidence>
<dbReference type="InterPro" id="IPR021133">
    <property type="entry name" value="HEAT_type_2"/>
</dbReference>
<accession>A0A0B7NFI3</accession>
<dbReference type="InterPro" id="IPR011989">
    <property type="entry name" value="ARM-like"/>
</dbReference>
<protein>
    <submittedName>
        <fullName evidence="4">Uncharacterized protein</fullName>
    </submittedName>
</protein>
<feature type="region of interest" description="Disordered" evidence="3">
    <location>
        <begin position="1"/>
        <end position="26"/>
    </location>
</feature>
<dbReference type="Gene3D" id="1.25.10.10">
    <property type="entry name" value="Leucine-rich Repeat Variant"/>
    <property type="match status" value="1"/>
</dbReference>
<evidence type="ECO:0000256" key="3">
    <source>
        <dbReference type="SAM" id="MobiDB-lite"/>
    </source>
</evidence>
<keyword evidence="5" id="KW-1185">Reference proteome</keyword>
<dbReference type="PANTHER" id="PTHR10648:SF1">
    <property type="entry name" value="SERINE_THREONINE-PROTEIN PHOSPHATASE 4 REGULATORY SUBUNIT 1"/>
    <property type="match status" value="1"/>
</dbReference>
<dbReference type="GO" id="GO:0019888">
    <property type="term" value="F:protein phosphatase regulator activity"/>
    <property type="evidence" value="ECO:0007669"/>
    <property type="project" value="TreeGrafter"/>
</dbReference>
<dbReference type="PANTHER" id="PTHR10648">
    <property type="entry name" value="SERINE/THREONINE-PROTEIN PHOSPHATASE PP2A 65 KDA REGULATORY SUBUNIT"/>
    <property type="match status" value="1"/>
</dbReference>
<name>A0A0B7NFI3_9FUNG</name>
<feature type="region of interest" description="Disordered" evidence="3">
    <location>
        <begin position="357"/>
        <end position="377"/>
    </location>
</feature>
<dbReference type="GO" id="GO:0005737">
    <property type="term" value="C:cytoplasm"/>
    <property type="evidence" value="ECO:0007669"/>
    <property type="project" value="TreeGrafter"/>
</dbReference>
<feature type="repeat" description="HEAT" evidence="2">
    <location>
        <begin position="596"/>
        <end position="634"/>
    </location>
</feature>
<dbReference type="AlphaFoldDB" id="A0A0B7NFI3"/>
<feature type="compositionally biased region" description="Polar residues" evidence="3">
    <location>
        <begin position="8"/>
        <end position="26"/>
    </location>
</feature>
<feature type="repeat" description="HEAT" evidence="2">
    <location>
        <begin position="190"/>
        <end position="224"/>
    </location>
</feature>
<sequence>MMADLGVHTTQEAQGSMNEGPVSSTAADGTVATIPVIVVHEQENDMAVLKHDHDNDQDIVDVFAANDREQLPPYTEKDNSNMAYHLENNLNTPQSIVNEEKDETLVELDEPMEKQGERDQQYDSLLNLTQSPEEQQIEEEGSLLITGPLTPLEKLAKFSSSSLVLQRLVVTRDIAAVIHEISVQDAVDTVLPIVIQLAKDTEDAVKEALAGELDKIMYYYYENAPPILDSVTCSDATRSHIPRNAFAETIIEFLLDQNTTLASITQQSVVTLASELTETAQGSDKYALHQALLDCEIFQGIVLGLTKIFSGRLQQQNDDGSDDDQQHHNITTIESSDRDSKENVSVAVLEAPASPHLDSTTTAVVEKKPSTAASEGAASVATSPLAKNYDHGGVNLAKMVCLMLMSALAPVFGPESCTEKILPIVESMVSDPMFYVRKEAAAAAGSLSTVVPASVTLERLLPIYLNLSVDTIWHVRRSCVFALPFLCEALPHDMKTTIAVEGVELFKNDVSRNVRNALADVTGEVISKFLPEDWKETGNPGQVPEELLSFFLSLGNATTTSANQMYKMDTERIHNCAYNFPAVVLTAGVGYWDSHFKDTYLNLTKDYQLKVRRTFAYSLHDIARIIGPERTERDLVQIFALYLMDLDDVKQGVLEHLSEFLSVLAVSSRNEYIPILAEVWDGVMNNWHLRDILANQLRDISRLFDAARVVEHILPLAIRACHDEFASVRETGVEIFPVILDIVKRTVDEDGANLSQIGGEDDTDEAEALLERQQKYALALLNHVMEKLDDLVRSAAYRTRLVFTQICRSLLDAGINPADFASFFLPRLALLVKDPVVNIRIAASRTVHSLCSIDGYREDIENTVYADEIAMDDESSPKQILDDMFYRLATDTDRDVHFYILEFISEEDLDLYRKRKAIEDLQVAKEPAAKTQLLPSPPLPPPPPAHTALLPPATEYQGISTVHQVLADLEEQIGQQGPQDYANEMHQDNKHHSADSPMEITDNYLSCLEDNDEVMADVGDVLQNENPHQTEKDHSEDNKHEKSNNHITEVKSRHIYLSKTPIHVLNDINMAPLTSTALSRTTITSTTAASPATTASNSD</sequence>
<dbReference type="InterPro" id="IPR051023">
    <property type="entry name" value="PP2A_Regulatory_Subunit_A"/>
</dbReference>
<dbReference type="STRING" id="35722.A0A0B7NFI3"/>
<gene>
    <name evidence="4" type="primary">PARPA_08451.1 scaffold 33036</name>
</gene>